<comment type="similarity">
    <text evidence="2">Belongs to the TonB-dependent receptor family.</text>
</comment>
<keyword evidence="1 3" id="KW-0732">Signal</keyword>
<dbReference type="PANTHER" id="PTHR30069">
    <property type="entry name" value="TONB-DEPENDENT OUTER MEMBRANE RECEPTOR"/>
    <property type="match status" value="1"/>
</dbReference>
<dbReference type="SUPFAM" id="SSF49464">
    <property type="entry name" value="Carboxypeptidase regulatory domain-like"/>
    <property type="match status" value="1"/>
</dbReference>
<dbReference type="GO" id="GO:0015344">
    <property type="term" value="F:siderophore uptake transmembrane transporter activity"/>
    <property type="evidence" value="ECO:0007669"/>
    <property type="project" value="TreeGrafter"/>
</dbReference>
<dbReference type="Gene3D" id="2.60.40.1120">
    <property type="entry name" value="Carboxypeptidase-like, regulatory domain"/>
    <property type="match status" value="1"/>
</dbReference>
<keyword evidence="2" id="KW-0998">Cell outer membrane</keyword>
<feature type="chain" id="PRO_5037060201" evidence="3">
    <location>
        <begin position="23"/>
        <end position="918"/>
    </location>
</feature>
<comment type="subcellular location">
    <subcellularLocation>
        <location evidence="2">Cell outer membrane</location>
        <topology evidence="2">Multi-pass membrane protein</topology>
    </subcellularLocation>
</comment>
<dbReference type="PANTHER" id="PTHR30069:SF29">
    <property type="entry name" value="HEMOGLOBIN AND HEMOGLOBIN-HAPTOGLOBIN-BINDING PROTEIN 1-RELATED"/>
    <property type="match status" value="1"/>
</dbReference>
<dbReference type="InterPro" id="IPR037066">
    <property type="entry name" value="Plug_dom_sf"/>
</dbReference>
<keyword evidence="2" id="KW-0812">Transmembrane</keyword>
<organism evidence="5 6">
    <name type="scientific">Fibrella aquatilis</name>
    <dbReference type="NCBI Taxonomy" id="2817059"/>
    <lineage>
        <taxon>Bacteria</taxon>
        <taxon>Pseudomonadati</taxon>
        <taxon>Bacteroidota</taxon>
        <taxon>Cytophagia</taxon>
        <taxon>Cytophagales</taxon>
        <taxon>Spirosomataceae</taxon>
        <taxon>Fibrella</taxon>
    </lineage>
</organism>
<dbReference type="Pfam" id="PF13715">
    <property type="entry name" value="CarbopepD_reg_2"/>
    <property type="match status" value="1"/>
</dbReference>
<evidence type="ECO:0000313" key="5">
    <source>
        <dbReference type="EMBL" id="MBO0932610.1"/>
    </source>
</evidence>
<evidence type="ECO:0000256" key="2">
    <source>
        <dbReference type="PROSITE-ProRule" id="PRU01360"/>
    </source>
</evidence>
<keyword evidence="2" id="KW-1134">Transmembrane beta strand</keyword>
<dbReference type="SUPFAM" id="SSF56935">
    <property type="entry name" value="Porins"/>
    <property type="match status" value="1"/>
</dbReference>
<dbReference type="Proteomes" id="UP000664795">
    <property type="component" value="Unassembled WGS sequence"/>
</dbReference>
<sequence>MTRSTVFCLTLLMIQWQWLTFASFGQSTLTGRVADAKTGEAVAFANVYVSGTTQGTQADEFGQFRLPGISASTTLLVVSAIGYQPYRQTLTVALAATRPLTITLVPEAANLNEVAVKAKRDKTWERQLARFEDLFLGDSPNRNQCQLMNPWVIDFQTGSDGVFRAKASQPIEVENRALGYRLRYTMAEFSVSRSQIRLNGTSLFEEMPATIKNADRWSTNRQRTFTRSLRAFLAALHQRQLSQDSYTIYRMTSANFLETNVWANEKAFYTGNNVMTEKTLLKPNATPTEPTQIDLSAPIEVILTNQYITLGSQGVFNKNPASRLRALKPNVLITPDGQLQDPTSVEIVGYWAEERLADMLPTNYRPTAEALATSTDGQPQPTAFLVTNKDIFRVGETVWLSAFLTDLRSGQPAKGPQPLYLSLHDSTGAQQVQDVLFTANGRGSGYLTLPDVLPNGTYWLRAYTKAMLTTPALRFDKPLRITNQTQVRNQWPSAPPTTLQADTLHLTLATNKPTAGLRQLVTVRFRAEFLGQAMQGSFAVRVTDRDLTDVMPRNAIVRQQTTSINKPSRPVLPEVGLSYAGQVRNGTDAQPLPNATVTMLLHDSLRTVTHVVRTNSKGQLQLDSIDITGDYPLTYQVTDRKNKVVDGGLLLLTRQTPTLSYPFDPVPVWQPMPTTIRKSLYGLDGKNRFDTTQYQQLKTVTVRAKAGESGVIRLHSDPTFAVDFGDQTPNFPTIYELLIGRLPGVQVVQNGYDGYSVLIRGVTTWNNTDPLFILDGLQIDASQPGGLSFINTADVKRIEVISGANAAIYGSRGANGVIAIYTRRGVRSDDKRQLAQGITLPGYQPDRTFYQPTTAPSTATDADLRQTLYWHPDLQTGRDGWAAFSFYTSDLPGSYVICVEGYTPTGLSGRALTTLVVK</sequence>
<gene>
    <name evidence="5" type="ORF">J2I48_16495</name>
</gene>
<name>A0A939G948_9BACT</name>
<evidence type="ECO:0000256" key="3">
    <source>
        <dbReference type="SAM" id="SignalP"/>
    </source>
</evidence>
<feature type="domain" description="PI-PLC Y-box" evidence="4">
    <location>
        <begin position="415"/>
        <end position="453"/>
    </location>
</feature>
<dbReference type="InterPro" id="IPR039426">
    <property type="entry name" value="TonB-dep_rcpt-like"/>
</dbReference>
<dbReference type="InterPro" id="IPR002890">
    <property type="entry name" value="MG2"/>
</dbReference>
<accession>A0A939G948</accession>
<keyword evidence="6" id="KW-1185">Reference proteome</keyword>
<dbReference type="RefSeq" id="WP_207336575.1">
    <property type="nucleotide sequence ID" value="NZ_JAFMYU010000013.1"/>
</dbReference>
<keyword evidence="2" id="KW-0472">Membrane</keyword>
<dbReference type="PROSITE" id="PS52016">
    <property type="entry name" value="TONB_DEPENDENT_REC_3"/>
    <property type="match status" value="1"/>
</dbReference>
<dbReference type="Pfam" id="PF07715">
    <property type="entry name" value="Plug"/>
    <property type="match status" value="1"/>
</dbReference>
<comment type="caution">
    <text evidence="5">The sequence shown here is derived from an EMBL/GenBank/DDBJ whole genome shotgun (WGS) entry which is preliminary data.</text>
</comment>
<dbReference type="InterPro" id="IPR001711">
    <property type="entry name" value="PLipase_C_Pinositol-sp_Y"/>
</dbReference>
<dbReference type="GO" id="GO:0035556">
    <property type="term" value="P:intracellular signal transduction"/>
    <property type="evidence" value="ECO:0007669"/>
    <property type="project" value="InterPro"/>
</dbReference>
<keyword evidence="5" id="KW-0121">Carboxypeptidase</keyword>
<keyword evidence="5" id="KW-0645">Protease</keyword>
<keyword evidence="2" id="KW-0813">Transport</keyword>
<dbReference type="GO" id="GO:0044718">
    <property type="term" value="P:siderophore transmembrane transport"/>
    <property type="evidence" value="ECO:0007669"/>
    <property type="project" value="TreeGrafter"/>
</dbReference>
<dbReference type="GO" id="GO:0006629">
    <property type="term" value="P:lipid metabolic process"/>
    <property type="evidence" value="ECO:0007669"/>
    <property type="project" value="InterPro"/>
</dbReference>
<protein>
    <submittedName>
        <fullName evidence="5">Carboxypeptidase-like regulatory domain-containing protein</fullName>
    </submittedName>
</protein>
<dbReference type="AlphaFoldDB" id="A0A939G948"/>
<reference evidence="5 6" key="1">
    <citation type="submission" date="2021-03" db="EMBL/GenBank/DDBJ databases">
        <title>Fibrella sp. HMF5036 genome sequencing and assembly.</title>
        <authorList>
            <person name="Kang H."/>
            <person name="Kim H."/>
            <person name="Bae S."/>
            <person name="Joh K."/>
        </authorList>
    </citation>
    <scope>NUCLEOTIDE SEQUENCE [LARGE SCALE GENOMIC DNA]</scope>
    <source>
        <strain evidence="5 6">HMF5036</strain>
    </source>
</reference>
<dbReference type="Pfam" id="PF01835">
    <property type="entry name" value="MG2"/>
    <property type="match status" value="1"/>
</dbReference>
<dbReference type="GO" id="GO:0004180">
    <property type="term" value="F:carboxypeptidase activity"/>
    <property type="evidence" value="ECO:0007669"/>
    <property type="project" value="UniProtKB-KW"/>
</dbReference>
<dbReference type="InterPro" id="IPR012910">
    <property type="entry name" value="Plug_dom"/>
</dbReference>
<evidence type="ECO:0000256" key="1">
    <source>
        <dbReference type="ARBA" id="ARBA00022729"/>
    </source>
</evidence>
<dbReference type="GO" id="GO:0009279">
    <property type="term" value="C:cell outer membrane"/>
    <property type="evidence" value="ECO:0007669"/>
    <property type="project" value="UniProtKB-SubCell"/>
</dbReference>
<dbReference type="EMBL" id="JAFMYU010000013">
    <property type="protein sequence ID" value="MBO0932610.1"/>
    <property type="molecule type" value="Genomic_DNA"/>
</dbReference>
<dbReference type="Gene3D" id="2.170.130.10">
    <property type="entry name" value="TonB-dependent receptor, plug domain"/>
    <property type="match status" value="1"/>
</dbReference>
<dbReference type="PROSITE" id="PS50008">
    <property type="entry name" value="PIPLC_Y_DOMAIN"/>
    <property type="match status" value="1"/>
</dbReference>
<feature type="signal peptide" evidence="3">
    <location>
        <begin position="1"/>
        <end position="22"/>
    </location>
</feature>
<dbReference type="GO" id="GO:0004435">
    <property type="term" value="F:phosphatidylinositol-4,5-bisphosphate phospholipase C activity"/>
    <property type="evidence" value="ECO:0007669"/>
    <property type="project" value="InterPro"/>
</dbReference>
<evidence type="ECO:0000313" key="6">
    <source>
        <dbReference type="Proteomes" id="UP000664795"/>
    </source>
</evidence>
<keyword evidence="5" id="KW-0378">Hydrolase</keyword>
<dbReference type="Gene3D" id="2.60.40.1930">
    <property type="match status" value="1"/>
</dbReference>
<dbReference type="GO" id="GO:0004866">
    <property type="term" value="F:endopeptidase inhibitor activity"/>
    <property type="evidence" value="ECO:0007669"/>
    <property type="project" value="InterPro"/>
</dbReference>
<proteinExistence type="inferred from homology"/>
<dbReference type="InterPro" id="IPR008969">
    <property type="entry name" value="CarboxyPept-like_regulatory"/>
</dbReference>
<evidence type="ECO:0000259" key="4">
    <source>
        <dbReference type="PROSITE" id="PS50008"/>
    </source>
</evidence>